<feature type="binding site" evidence="8">
    <location>
        <position position="226"/>
    </location>
    <ligand>
        <name>shikimate</name>
        <dbReference type="ChEBI" id="CHEBI:36208"/>
    </ligand>
</feature>
<dbReference type="HAMAP" id="MF_00222">
    <property type="entry name" value="Shikimate_DH_AroE"/>
    <property type="match status" value="1"/>
</dbReference>
<dbReference type="OrthoDB" id="9792692at2"/>
<feature type="binding site" evidence="8">
    <location>
        <begin position="168"/>
        <end position="173"/>
    </location>
    <ligand>
        <name>NADP(+)</name>
        <dbReference type="ChEBI" id="CHEBI:58349"/>
    </ligand>
</feature>
<feature type="binding site" evidence="8">
    <location>
        <position position="247"/>
    </location>
    <ligand>
        <name>NADP(+)</name>
        <dbReference type="ChEBI" id="CHEBI:58349"/>
    </ligand>
</feature>
<gene>
    <name evidence="8" type="primary">aroE</name>
    <name evidence="11" type="ORF">DA69_12315</name>
</gene>
<keyword evidence="5 8" id="KW-0560">Oxidoreductase</keyword>
<dbReference type="CDD" id="cd01065">
    <property type="entry name" value="NAD_bind_Shikimate_DH"/>
    <property type="match status" value="1"/>
</dbReference>
<dbReference type="Pfam" id="PF08501">
    <property type="entry name" value="Shikimate_dh_N"/>
    <property type="match status" value="1"/>
</dbReference>
<dbReference type="InterPro" id="IPR011342">
    <property type="entry name" value="Shikimate_DH"/>
</dbReference>
<dbReference type="PANTHER" id="PTHR21089">
    <property type="entry name" value="SHIKIMATE DEHYDROGENASE"/>
    <property type="match status" value="1"/>
</dbReference>
<feature type="binding site" evidence="8">
    <location>
        <begin position="31"/>
        <end position="33"/>
    </location>
    <ligand>
        <name>shikimate</name>
        <dbReference type="ChEBI" id="CHEBI:36208"/>
    </ligand>
</feature>
<evidence type="ECO:0000313" key="12">
    <source>
        <dbReference type="Proteomes" id="UP000077603"/>
    </source>
</evidence>
<organism evidence="11 12">
    <name type="scientific">Brevundimonas naejangsanensis</name>
    <dbReference type="NCBI Taxonomy" id="588932"/>
    <lineage>
        <taxon>Bacteria</taxon>
        <taxon>Pseudomonadati</taxon>
        <taxon>Pseudomonadota</taxon>
        <taxon>Alphaproteobacteria</taxon>
        <taxon>Caulobacterales</taxon>
        <taxon>Caulobacteraceae</taxon>
        <taxon>Brevundimonas</taxon>
    </lineage>
</organism>
<name>A0A172Y883_9CAUL</name>
<dbReference type="GO" id="GO:0004764">
    <property type="term" value="F:shikimate 3-dehydrogenase (NADP+) activity"/>
    <property type="evidence" value="ECO:0007669"/>
    <property type="project" value="UniProtKB-UniRule"/>
</dbReference>
<dbReference type="PANTHER" id="PTHR21089:SF1">
    <property type="entry name" value="BIFUNCTIONAL 3-DEHYDROQUINATE DEHYDRATASE_SHIKIMATE DEHYDROGENASE, CHLOROPLASTIC"/>
    <property type="match status" value="1"/>
</dbReference>
<evidence type="ECO:0000313" key="11">
    <source>
        <dbReference type="EMBL" id="ANF55451.1"/>
    </source>
</evidence>
<dbReference type="SUPFAM" id="SSF51735">
    <property type="entry name" value="NAD(P)-binding Rossmann-fold domains"/>
    <property type="match status" value="1"/>
</dbReference>
<proteinExistence type="inferred from homology"/>
<comment type="subunit">
    <text evidence="8">Homodimer.</text>
</comment>
<dbReference type="Pfam" id="PF01488">
    <property type="entry name" value="Shikimate_DH"/>
    <property type="match status" value="1"/>
</dbReference>
<evidence type="ECO:0000259" key="9">
    <source>
        <dbReference type="Pfam" id="PF01488"/>
    </source>
</evidence>
<dbReference type="AlphaFoldDB" id="A0A172Y883"/>
<feature type="binding site" evidence="8">
    <location>
        <position position="79"/>
    </location>
    <ligand>
        <name>shikimate</name>
        <dbReference type="ChEBI" id="CHEBI:36208"/>
    </ligand>
</feature>
<dbReference type="UniPathway" id="UPA00053">
    <property type="reaction ID" value="UER00087"/>
</dbReference>
<dbReference type="KEGG" id="bne:DA69_12315"/>
<evidence type="ECO:0000256" key="6">
    <source>
        <dbReference type="ARBA" id="ARBA00023141"/>
    </source>
</evidence>
<dbReference type="GO" id="GO:0009073">
    <property type="term" value="P:aromatic amino acid family biosynthetic process"/>
    <property type="evidence" value="ECO:0007669"/>
    <property type="project" value="UniProtKB-KW"/>
</dbReference>
<dbReference type="InterPro" id="IPR022893">
    <property type="entry name" value="Shikimate_DH_fam"/>
</dbReference>
<evidence type="ECO:0000256" key="8">
    <source>
        <dbReference type="HAMAP-Rule" id="MF_00222"/>
    </source>
</evidence>
<feature type="binding site" evidence="8">
    <location>
        <position position="224"/>
    </location>
    <ligand>
        <name>NADP(+)</name>
        <dbReference type="ChEBI" id="CHEBI:58349"/>
    </ligand>
</feature>
<evidence type="ECO:0000256" key="2">
    <source>
        <dbReference type="ARBA" id="ARBA00012962"/>
    </source>
</evidence>
<feature type="domain" description="Shikimate dehydrogenase substrate binding N-terminal" evidence="10">
    <location>
        <begin position="23"/>
        <end position="105"/>
    </location>
</feature>
<feature type="binding site" evidence="8">
    <location>
        <begin position="145"/>
        <end position="149"/>
    </location>
    <ligand>
        <name>NADP(+)</name>
        <dbReference type="ChEBI" id="CHEBI:58349"/>
    </ligand>
</feature>
<evidence type="ECO:0000256" key="7">
    <source>
        <dbReference type="ARBA" id="ARBA00049442"/>
    </source>
</evidence>
<dbReference type="EC" id="1.1.1.25" evidence="2 8"/>
<comment type="function">
    <text evidence="8">Involved in the biosynthesis of the chorismate, which leads to the biosynthesis of aromatic amino acids. Catalyzes the reversible NADPH linked reduction of 3-dehydroshikimate (DHSA) to yield shikimate (SA).</text>
</comment>
<feature type="domain" description="Quinate/shikimate 5-dehydrogenase/glutamyl-tRNA reductase" evidence="9">
    <location>
        <begin position="131"/>
        <end position="210"/>
    </location>
</feature>
<dbReference type="Proteomes" id="UP000077603">
    <property type="component" value="Chromosome"/>
</dbReference>
<keyword evidence="3 8" id="KW-0028">Amino-acid biosynthesis</keyword>
<comment type="similarity">
    <text evidence="8">Belongs to the shikimate dehydrogenase family.</text>
</comment>
<reference evidence="11 12" key="1">
    <citation type="journal article" date="2014" name="Genome Announc.">
        <title>Genome Sequence of a Promising Hydrogen-Producing Facultative Anaerobic Bacterium, Brevundimonas naejangsanensis Strain B1.</title>
        <authorList>
            <person name="Su H."/>
            <person name="Zhang T."/>
            <person name="Bao M."/>
            <person name="Jiang Y."/>
            <person name="Wang Y."/>
            <person name="Tan T."/>
        </authorList>
    </citation>
    <scope>NUCLEOTIDE SEQUENCE [LARGE SCALE GENOMIC DNA]</scope>
    <source>
        <strain evidence="11 12">B1</strain>
    </source>
</reference>
<dbReference type="EMBL" id="CP015614">
    <property type="protein sequence ID" value="ANF55451.1"/>
    <property type="molecule type" value="Genomic_DNA"/>
</dbReference>
<dbReference type="InterPro" id="IPR036291">
    <property type="entry name" value="NAD(P)-bd_dom_sf"/>
</dbReference>
<dbReference type="Gene3D" id="3.40.50.10860">
    <property type="entry name" value="Leucine Dehydrogenase, chain A, domain 1"/>
    <property type="match status" value="1"/>
</dbReference>
<feature type="binding site" evidence="8">
    <location>
        <position position="104"/>
    </location>
    <ligand>
        <name>shikimate</name>
        <dbReference type="ChEBI" id="CHEBI:36208"/>
    </ligand>
</feature>
<dbReference type="Gene3D" id="3.40.50.720">
    <property type="entry name" value="NAD(P)-binding Rossmann-like Domain"/>
    <property type="match status" value="1"/>
</dbReference>
<dbReference type="GO" id="GO:0005829">
    <property type="term" value="C:cytosol"/>
    <property type="evidence" value="ECO:0007669"/>
    <property type="project" value="TreeGrafter"/>
</dbReference>
<keyword evidence="4 8" id="KW-0521">NADP</keyword>
<comment type="catalytic activity">
    <reaction evidence="7 8">
        <text>shikimate + NADP(+) = 3-dehydroshikimate + NADPH + H(+)</text>
        <dbReference type="Rhea" id="RHEA:17737"/>
        <dbReference type="ChEBI" id="CHEBI:15378"/>
        <dbReference type="ChEBI" id="CHEBI:16630"/>
        <dbReference type="ChEBI" id="CHEBI:36208"/>
        <dbReference type="ChEBI" id="CHEBI:57783"/>
        <dbReference type="ChEBI" id="CHEBI:58349"/>
        <dbReference type="EC" id="1.1.1.25"/>
    </reaction>
</comment>
<protein>
    <recommendedName>
        <fullName evidence="2 8">Shikimate dehydrogenase (NADP(+))</fullName>
        <shortName evidence="8">SDH</shortName>
        <ecNumber evidence="2 8">1.1.1.25</ecNumber>
    </recommendedName>
</protein>
<accession>A0A172Y883</accession>
<keyword evidence="12" id="KW-1185">Reference proteome</keyword>
<dbReference type="InterPro" id="IPR046346">
    <property type="entry name" value="Aminoacid_DH-like_N_sf"/>
</dbReference>
<comment type="pathway">
    <text evidence="1 8">Metabolic intermediate biosynthesis; chorismate biosynthesis; chorismate from D-erythrose 4-phosphate and phosphoenolpyruvate: step 4/7.</text>
</comment>
<dbReference type="STRING" id="588932.DA69_12315"/>
<dbReference type="InterPro" id="IPR013708">
    <property type="entry name" value="Shikimate_DH-bd_N"/>
</dbReference>
<dbReference type="GO" id="GO:0019632">
    <property type="term" value="P:shikimate metabolic process"/>
    <property type="evidence" value="ECO:0007669"/>
    <property type="project" value="InterPro"/>
</dbReference>
<evidence type="ECO:0000256" key="5">
    <source>
        <dbReference type="ARBA" id="ARBA00023002"/>
    </source>
</evidence>
<dbReference type="eggNOG" id="COG0169">
    <property type="taxonomic scope" value="Bacteria"/>
</dbReference>
<evidence type="ECO:0000259" key="10">
    <source>
        <dbReference type="Pfam" id="PF08501"/>
    </source>
</evidence>
<dbReference type="GO" id="GO:0008652">
    <property type="term" value="P:amino acid biosynthetic process"/>
    <property type="evidence" value="ECO:0007669"/>
    <property type="project" value="UniProtKB-KW"/>
</dbReference>
<feature type="active site" description="Proton acceptor" evidence="8">
    <location>
        <position position="83"/>
    </location>
</feature>
<dbReference type="NCBIfam" id="TIGR00507">
    <property type="entry name" value="aroE"/>
    <property type="match status" value="1"/>
</dbReference>
<feature type="binding site" evidence="8">
    <location>
        <position position="119"/>
    </location>
    <ligand>
        <name>shikimate</name>
        <dbReference type="ChEBI" id="CHEBI:36208"/>
    </ligand>
</feature>
<keyword evidence="6 8" id="KW-0057">Aromatic amino acid biosynthesis</keyword>
<feature type="binding site" evidence="8">
    <location>
        <position position="254"/>
    </location>
    <ligand>
        <name>shikimate</name>
        <dbReference type="ChEBI" id="CHEBI:36208"/>
    </ligand>
</feature>
<sequence>MKIETEPAVRPARITGQVRLGGVVGNPIGHSLSPILHNAWLEAAAVDGSYVAFQPKDPNGFRTLVAAGRAGLIQGLNVTAPFKEQAFALADDIAPAAKATGSANILVFEDGRVRADSADGAGVLYALAEQAPAFELNGAHVVMLGAGGAARAVAGALVQAGARLSILNRTRSRAEALAADLGAAVAVAEDEGVLAGADLVINALSAPPTIDLSVLKADAVVMDMTYKPVLTPFLAAAQARGLITVDGLAMLIGQAGPSFEAIFGVPPPPLDLRAVAMAHLEDAA</sequence>
<evidence type="ECO:0000256" key="3">
    <source>
        <dbReference type="ARBA" id="ARBA00022605"/>
    </source>
</evidence>
<dbReference type="GO" id="GO:0050661">
    <property type="term" value="F:NADP binding"/>
    <property type="evidence" value="ECO:0007669"/>
    <property type="project" value="InterPro"/>
</dbReference>
<dbReference type="SUPFAM" id="SSF53223">
    <property type="entry name" value="Aminoacid dehydrogenase-like, N-terminal domain"/>
    <property type="match status" value="1"/>
</dbReference>
<dbReference type="RefSeq" id="WP_025976422.1">
    <property type="nucleotide sequence ID" value="NZ_CP015614.1"/>
</dbReference>
<evidence type="ECO:0000256" key="1">
    <source>
        <dbReference type="ARBA" id="ARBA00004871"/>
    </source>
</evidence>
<comment type="caution">
    <text evidence="8">Lacks conserved residue(s) required for the propagation of feature annotation.</text>
</comment>
<dbReference type="InterPro" id="IPR006151">
    <property type="entry name" value="Shikm_DH/Glu-tRNA_Rdtase"/>
</dbReference>
<dbReference type="GO" id="GO:0009423">
    <property type="term" value="P:chorismate biosynthetic process"/>
    <property type="evidence" value="ECO:0007669"/>
    <property type="project" value="UniProtKB-UniRule"/>
</dbReference>
<evidence type="ECO:0000256" key="4">
    <source>
        <dbReference type="ARBA" id="ARBA00022857"/>
    </source>
</evidence>